<proteinExistence type="predicted"/>
<dbReference type="Gene3D" id="3.10.310.30">
    <property type="match status" value="1"/>
</dbReference>
<dbReference type="InterPro" id="IPR016877">
    <property type="entry name" value="UCP028235"/>
</dbReference>
<dbReference type="SUPFAM" id="SSF64182">
    <property type="entry name" value="DHH phosphoesterases"/>
    <property type="match status" value="1"/>
</dbReference>
<protein>
    <submittedName>
        <fullName evidence="1">Exopolyphosphatase</fullName>
    </submittedName>
</protein>
<name>A0AAU8JEH0_9CYAN</name>
<dbReference type="EMBL" id="CP159837">
    <property type="protein sequence ID" value="XCM37139.1"/>
    <property type="molecule type" value="Genomic_DNA"/>
</dbReference>
<reference evidence="1" key="1">
    <citation type="submission" date="2024-07" db="EMBL/GenBank/DDBJ databases">
        <authorList>
            <person name="Kim Y.J."/>
            <person name="Jeong J.Y."/>
        </authorList>
    </citation>
    <scope>NUCLEOTIDE SEQUENCE</scope>
    <source>
        <strain evidence="1">GIHE-MW2</strain>
    </source>
</reference>
<organism evidence="1">
    <name type="scientific">Planktothricoides raciborskii GIHE-MW2</name>
    <dbReference type="NCBI Taxonomy" id="2792601"/>
    <lineage>
        <taxon>Bacteria</taxon>
        <taxon>Bacillati</taxon>
        <taxon>Cyanobacteriota</taxon>
        <taxon>Cyanophyceae</taxon>
        <taxon>Oscillatoriophycideae</taxon>
        <taxon>Oscillatoriales</taxon>
        <taxon>Oscillatoriaceae</taxon>
        <taxon>Planktothricoides</taxon>
    </lineage>
</organism>
<dbReference type="PIRSF" id="PIRSF028235">
    <property type="entry name" value="UCP028235"/>
    <property type="match status" value="1"/>
</dbReference>
<dbReference type="PANTHER" id="PTHR47618">
    <property type="entry name" value="BIFUNCTIONAL OLIGORIBONUCLEASE AND PAP PHOSPHATASE NRNA"/>
    <property type="match status" value="1"/>
</dbReference>
<dbReference type="RefSeq" id="WP_054470071.1">
    <property type="nucleotide sequence ID" value="NZ_CP159837.1"/>
</dbReference>
<sequence>MSTNDRKYRLVTRSDFDGLVCAVLLKELDMIDDIKFVHPKDMQDGKIEVTDRDITTNLPYLEGVHLAFDHHASETIRNEQIQDNHIIEPNAPSAARVVYNYYGGKETFPSISDEMMEAVDKSDSAKFEKHEVLDPENWVLLNFIMDARTGLGRFKNFRISNYQLMMELIEYCKNHSIQQILSLPDVKERIELYFEQSVPFKEQLKRCSKVYKNLVILDLRNEEVIYAGNRFMIYALYPQCNISIHLMWGLKQQNTVFAVGKSIFNRSSNTNIGKLMLKYGGGGHANAGTCQVDNDQAEEVKEELIRQINADG</sequence>
<evidence type="ECO:0000313" key="1">
    <source>
        <dbReference type="EMBL" id="XCM37139.1"/>
    </source>
</evidence>
<dbReference type="PANTHER" id="PTHR47618:SF1">
    <property type="entry name" value="BIFUNCTIONAL OLIGORIBONUCLEASE AND PAP PHOSPHATASE NRNA"/>
    <property type="match status" value="1"/>
</dbReference>
<gene>
    <name evidence="1" type="ORF">ABWT76_005954</name>
</gene>
<accession>A0AAU8JEH0</accession>
<dbReference type="InterPro" id="IPR038763">
    <property type="entry name" value="DHH_sf"/>
</dbReference>
<dbReference type="InterPro" id="IPR051319">
    <property type="entry name" value="Oligoribo/pAp-PDE_c-di-AMP_PDE"/>
</dbReference>
<dbReference type="AlphaFoldDB" id="A0AAU8JEH0"/>